<accession>A0A267FN73</accession>
<feature type="chain" id="PRO_5012334221" description="Copper type II ascorbate-dependent monooxygenase C-terminal domain-containing protein" evidence="4">
    <location>
        <begin position="21"/>
        <end position="633"/>
    </location>
</feature>
<feature type="domain" description="Copper type II ascorbate-dependent monooxygenase C-terminal" evidence="6">
    <location>
        <begin position="286"/>
        <end position="429"/>
    </location>
</feature>
<dbReference type="STRING" id="282301.A0A267FN73"/>
<dbReference type="Pfam" id="PF01082">
    <property type="entry name" value="Cu2_monooxygen"/>
    <property type="match status" value="1"/>
</dbReference>
<dbReference type="Pfam" id="PF24784">
    <property type="entry name" value="Temptin_C"/>
    <property type="match status" value="1"/>
</dbReference>
<evidence type="ECO:0000313" key="9">
    <source>
        <dbReference type="Proteomes" id="UP000215902"/>
    </source>
</evidence>
<keyword evidence="1" id="KW-1015">Disulfide bond</keyword>
<dbReference type="AlphaFoldDB" id="A0A267FN73"/>
<name>A0A267FN73_9PLAT</name>
<evidence type="ECO:0008006" key="10">
    <source>
        <dbReference type="Google" id="ProtNLM"/>
    </source>
</evidence>
<evidence type="ECO:0000259" key="6">
    <source>
        <dbReference type="Pfam" id="PF03712"/>
    </source>
</evidence>
<dbReference type="InterPro" id="IPR014784">
    <property type="entry name" value="Cu2_ascorb_mOase-like_C"/>
</dbReference>
<dbReference type="PANTHER" id="PTHR10157">
    <property type="entry name" value="DOPAMINE BETA HYDROXYLASE RELATED"/>
    <property type="match status" value="1"/>
</dbReference>
<keyword evidence="9" id="KW-1185">Reference proteome</keyword>
<dbReference type="Gene3D" id="2.60.120.230">
    <property type="match status" value="1"/>
</dbReference>
<evidence type="ECO:0000313" key="8">
    <source>
        <dbReference type="EMBL" id="PAA74422.1"/>
    </source>
</evidence>
<keyword evidence="3" id="KW-0812">Transmembrane</keyword>
<organism evidence="8 9">
    <name type="scientific">Macrostomum lignano</name>
    <dbReference type="NCBI Taxonomy" id="282301"/>
    <lineage>
        <taxon>Eukaryota</taxon>
        <taxon>Metazoa</taxon>
        <taxon>Spiralia</taxon>
        <taxon>Lophotrochozoa</taxon>
        <taxon>Platyhelminthes</taxon>
        <taxon>Rhabditophora</taxon>
        <taxon>Macrostomorpha</taxon>
        <taxon>Macrostomida</taxon>
        <taxon>Macrostomidae</taxon>
        <taxon>Macrostomum</taxon>
    </lineage>
</organism>
<dbReference type="GO" id="GO:0005507">
    <property type="term" value="F:copper ion binding"/>
    <property type="evidence" value="ECO:0007669"/>
    <property type="project" value="InterPro"/>
</dbReference>
<dbReference type="InterPro" id="IPR000945">
    <property type="entry name" value="DBH-like"/>
</dbReference>
<evidence type="ECO:0000256" key="1">
    <source>
        <dbReference type="ARBA" id="ARBA00023157"/>
    </source>
</evidence>
<dbReference type="InterPro" id="IPR057626">
    <property type="entry name" value="S-S_Temptin"/>
</dbReference>
<feature type="domain" description="Copper type II ascorbate-dependent monooxygenase N-terminal" evidence="5">
    <location>
        <begin position="141"/>
        <end position="248"/>
    </location>
</feature>
<dbReference type="InterPro" id="IPR024548">
    <property type="entry name" value="Cu2_monoox_C"/>
</dbReference>
<evidence type="ECO:0000256" key="2">
    <source>
        <dbReference type="ARBA" id="ARBA00023180"/>
    </source>
</evidence>
<dbReference type="PANTHER" id="PTHR10157:SF23">
    <property type="entry name" value="MOXD1 HOMOLOG 1"/>
    <property type="match status" value="1"/>
</dbReference>
<dbReference type="Proteomes" id="UP000215902">
    <property type="component" value="Unassembled WGS sequence"/>
</dbReference>
<dbReference type="EMBL" id="NIVC01000948">
    <property type="protein sequence ID" value="PAA74422.1"/>
    <property type="molecule type" value="Genomic_DNA"/>
</dbReference>
<dbReference type="OrthoDB" id="129121at2759"/>
<dbReference type="Pfam" id="PF03712">
    <property type="entry name" value="Cu2_monoox_C"/>
    <property type="match status" value="1"/>
</dbReference>
<comment type="caution">
    <text evidence="8">The sequence shown here is derived from an EMBL/GenBank/DDBJ whole genome shotgun (WGS) entry which is preliminary data.</text>
</comment>
<keyword evidence="4" id="KW-0732">Signal</keyword>
<keyword evidence="3" id="KW-1133">Transmembrane helix</keyword>
<feature type="signal peptide" evidence="4">
    <location>
        <begin position="1"/>
        <end position="20"/>
    </location>
</feature>
<protein>
    <recommendedName>
        <fullName evidence="10">Copper type II ascorbate-dependent monooxygenase C-terminal domain-containing protein</fullName>
    </recommendedName>
</protein>
<dbReference type="InterPro" id="IPR008977">
    <property type="entry name" value="PHM/PNGase_F_dom_sf"/>
</dbReference>
<keyword evidence="3" id="KW-0472">Membrane</keyword>
<feature type="domain" description="Temptin Cys/Cys disulfide" evidence="7">
    <location>
        <begin position="20"/>
        <end position="106"/>
    </location>
</feature>
<feature type="transmembrane region" description="Helical" evidence="3">
    <location>
        <begin position="579"/>
        <end position="602"/>
    </location>
</feature>
<evidence type="ECO:0000256" key="3">
    <source>
        <dbReference type="SAM" id="Phobius"/>
    </source>
</evidence>
<sequence length="633" mass="70478">MKTVLKVLVAALVPLQFAMAHIEFESRIPNGDRVPNPCRDGAVWSDDKNPFGFDFKAAGQQWTADLCRKDSDGDGLTNGQELGDPDCVWTVGAAPARMTGLSHPGICPIDSAACKNSWTKCPKAFSCPAMEEPGVTVRNFTVKPTAVPTYEKMHLCQAFELNNTASPVHMIGSRPIMVNKNVIRHMVMYGCSQKPDQALFDSPQQCYMGSYPNCIELINLWGEGNEGECFSRFSGFRVGGEGFQYGMLSLKPAKTNGFINEAGLSIYFTSNLRPHDQGTLTYGELELILPPRRTVVNYNHTCPSVCTRSFHSETRYITAASIYMQSYATKGRLSLWRNGALVQDLVPLHAYEYNVPRVLLFDPPVEYRRGDEIKTECYYSTKGNNHSVLFGYGSNDETCLSFMHYYPNNIHLSPLAKLEFCNSIHGYNPCWNDTGITPHIENGCNITGLITGDGLKPVYMAMWRHQCFVSMGCSAACQEYMSNTLFPSNACFDPKRSLKALEYLYIRYHSPLSHQAKGYMNSMYPILKSCQSQIETLALLDQARLASKPAVNPPAVKSIPPADCNTGKPHEEVLTSKNLLVIIVVCSCLVFALLAAVLLLVVRIRKLRLRDSPTKLRNEQDEAGKEKVYNAYG</sequence>
<dbReference type="SUPFAM" id="SSF49742">
    <property type="entry name" value="PHM/PNGase F"/>
    <property type="match status" value="2"/>
</dbReference>
<dbReference type="Gene3D" id="2.60.120.310">
    <property type="entry name" value="Copper type II, ascorbate-dependent monooxygenase, N-terminal domain"/>
    <property type="match status" value="1"/>
</dbReference>
<keyword evidence="2" id="KW-0325">Glycoprotein</keyword>
<dbReference type="GO" id="GO:0004500">
    <property type="term" value="F:dopamine beta-monooxygenase activity"/>
    <property type="evidence" value="ECO:0007669"/>
    <property type="project" value="InterPro"/>
</dbReference>
<dbReference type="InterPro" id="IPR036939">
    <property type="entry name" value="Cu2_ascorb_mOase_N_sf"/>
</dbReference>
<evidence type="ECO:0000259" key="5">
    <source>
        <dbReference type="Pfam" id="PF01082"/>
    </source>
</evidence>
<evidence type="ECO:0000256" key="4">
    <source>
        <dbReference type="SAM" id="SignalP"/>
    </source>
</evidence>
<gene>
    <name evidence="8" type="ORF">BOX15_Mlig002911g3</name>
</gene>
<dbReference type="InterPro" id="IPR000323">
    <property type="entry name" value="Cu2_ascorb_mOase_N"/>
</dbReference>
<reference evidence="8 9" key="1">
    <citation type="submission" date="2017-06" db="EMBL/GenBank/DDBJ databases">
        <title>A platform for efficient transgenesis in Macrostomum lignano, a flatworm model organism for stem cell research.</title>
        <authorList>
            <person name="Berezikov E."/>
        </authorList>
    </citation>
    <scope>NUCLEOTIDE SEQUENCE [LARGE SCALE GENOMIC DNA]</scope>
    <source>
        <strain evidence="8">DV1</strain>
        <tissue evidence="8">Whole organism</tissue>
    </source>
</reference>
<proteinExistence type="predicted"/>
<evidence type="ECO:0000259" key="7">
    <source>
        <dbReference type="Pfam" id="PF24784"/>
    </source>
</evidence>